<dbReference type="GO" id="GO:0004672">
    <property type="term" value="F:protein kinase activity"/>
    <property type="evidence" value="ECO:0007669"/>
    <property type="project" value="TreeGrafter"/>
</dbReference>
<feature type="region of interest" description="Disordered" evidence="1">
    <location>
        <begin position="573"/>
        <end position="593"/>
    </location>
</feature>
<reference evidence="3" key="1">
    <citation type="submission" date="2020-06" db="EMBL/GenBank/DDBJ databases">
        <authorList>
            <person name="Li T."/>
            <person name="Hu X."/>
            <person name="Zhang T."/>
            <person name="Song X."/>
            <person name="Zhang H."/>
            <person name="Dai N."/>
            <person name="Sheng W."/>
            <person name="Hou X."/>
            <person name="Wei L."/>
        </authorList>
    </citation>
    <scope>NUCLEOTIDE SEQUENCE</scope>
    <source>
        <strain evidence="3">3651</strain>
        <tissue evidence="3">Leaf</tissue>
    </source>
</reference>
<name>A0AAE1YP45_9LAMI</name>
<dbReference type="AlphaFoldDB" id="A0AAE1YP45"/>
<dbReference type="PANTHER" id="PTHR14030">
    <property type="entry name" value="MITOTIC CHECKPOINT SERINE/THREONINE-PROTEIN KINASE BUB1"/>
    <property type="match status" value="1"/>
</dbReference>
<keyword evidence="4" id="KW-1185">Reference proteome</keyword>
<dbReference type="SMART" id="SM00777">
    <property type="entry name" value="Mad3_BUB1_I"/>
    <property type="match status" value="1"/>
</dbReference>
<feature type="compositionally biased region" description="Basic and acidic residues" evidence="1">
    <location>
        <begin position="356"/>
        <end position="367"/>
    </location>
</feature>
<dbReference type="InterPro" id="IPR015661">
    <property type="entry name" value="Bub1/Mad3"/>
</dbReference>
<evidence type="ECO:0000259" key="2">
    <source>
        <dbReference type="PROSITE" id="PS51489"/>
    </source>
</evidence>
<sequence>MSNNGNALYNSLFSSLISDIKSYNGIDPLLPWLRGIRKMKETLPPQLLKEKLPRFLQKCSETFLTDRRYSNDLRYLRVWLQLMDFVDDPKAILKTMEMNRIGMKKSLFYQAYALYYEKMKKFDAAEKIYHLGVQNLAEPADELQKSYEQFLSRMARHKNKRVQLQGGKTNNRVLNHEVRGCKEDSHRAHGQTAQIWHEPNLPQTHAKFVNIRNKMAPSQSSQTEMPMREAIHNHMAAKSCNVGLLSDQLPGKLVVSDSGVNVKLEEDENRRFCSDDTVVVKFVDTAIVGKSNAEDARHHGLVEPTINTKEAMNAINSMFREPLEPSVARRTRRNESSTCSNEKNVFNVFTDESLETDFRSSQQREDPSTTQLKGIDADQPLDKSFEIYVDSEETNDVKEKVNERDIQAHKSSSFRGNSVFAKPNDHPSECFKDPKPRSVHQAGPREDTVVYRFVGSTISDEPEVENVWHHGLVDPTINFKEAMKDINSMFGKPIEFVRKSRPKKHDRAPDVKNNCEEFLILPDDDEPDNKKVEDDIGCMFRKPLEFQTRCNPSNLDKVPDVMNNQTGFLILPDDELDNQQDSSLPSSSTRNGNDLFEQTLCTKEAMAEINKLFAMPMDF</sequence>
<dbReference type="Proteomes" id="UP001293254">
    <property type="component" value="Unassembled WGS sequence"/>
</dbReference>
<dbReference type="PANTHER" id="PTHR14030:SF2">
    <property type="entry name" value="OS11G0128700 PROTEIN"/>
    <property type="match status" value="1"/>
</dbReference>
<evidence type="ECO:0000256" key="1">
    <source>
        <dbReference type="SAM" id="MobiDB-lite"/>
    </source>
</evidence>
<organism evidence="3 4">
    <name type="scientific">Sesamum alatum</name>
    <dbReference type="NCBI Taxonomy" id="300844"/>
    <lineage>
        <taxon>Eukaryota</taxon>
        <taxon>Viridiplantae</taxon>
        <taxon>Streptophyta</taxon>
        <taxon>Embryophyta</taxon>
        <taxon>Tracheophyta</taxon>
        <taxon>Spermatophyta</taxon>
        <taxon>Magnoliopsida</taxon>
        <taxon>eudicotyledons</taxon>
        <taxon>Gunneridae</taxon>
        <taxon>Pentapetalae</taxon>
        <taxon>asterids</taxon>
        <taxon>lamiids</taxon>
        <taxon>Lamiales</taxon>
        <taxon>Pedaliaceae</taxon>
        <taxon>Sesamum</taxon>
    </lineage>
</organism>
<dbReference type="InterPro" id="IPR013212">
    <property type="entry name" value="Mad3/Bub1_I"/>
</dbReference>
<dbReference type="GO" id="GO:0007094">
    <property type="term" value="P:mitotic spindle assembly checkpoint signaling"/>
    <property type="evidence" value="ECO:0007669"/>
    <property type="project" value="InterPro"/>
</dbReference>
<protein>
    <submittedName>
        <fullName evidence="3">Mitotic spindle checkpoint component mad3</fullName>
    </submittedName>
</protein>
<proteinExistence type="predicted"/>
<dbReference type="Pfam" id="PF08311">
    <property type="entry name" value="Mad3_BUB1_I"/>
    <property type="match status" value="1"/>
</dbReference>
<dbReference type="GO" id="GO:0051754">
    <property type="term" value="P:meiotic sister chromatid cohesion, centromeric"/>
    <property type="evidence" value="ECO:0007669"/>
    <property type="project" value="TreeGrafter"/>
</dbReference>
<evidence type="ECO:0000313" key="3">
    <source>
        <dbReference type="EMBL" id="KAK4433343.1"/>
    </source>
</evidence>
<comment type="caution">
    <text evidence="3">The sequence shown here is derived from an EMBL/GenBank/DDBJ whole genome shotgun (WGS) entry which is preliminary data.</text>
</comment>
<reference evidence="3" key="2">
    <citation type="journal article" date="2024" name="Plant">
        <title>Genomic evolution and insights into agronomic trait innovations of Sesamum species.</title>
        <authorList>
            <person name="Miao H."/>
            <person name="Wang L."/>
            <person name="Qu L."/>
            <person name="Liu H."/>
            <person name="Sun Y."/>
            <person name="Le M."/>
            <person name="Wang Q."/>
            <person name="Wei S."/>
            <person name="Zheng Y."/>
            <person name="Lin W."/>
            <person name="Duan Y."/>
            <person name="Cao H."/>
            <person name="Xiong S."/>
            <person name="Wang X."/>
            <person name="Wei L."/>
            <person name="Li C."/>
            <person name="Ma Q."/>
            <person name="Ju M."/>
            <person name="Zhao R."/>
            <person name="Li G."/>
            <person name="Mu C."/>
            <person name="Tian Q."/>
            <person name="Mei H."/>
            <person name="Zhang T."/>
            <person name="Gao T."/>
            <person name="Zhang H."/>
        </authorList>
    </citation>
    <scope>NUCLEOTIDE SEQUENCE</scope>
    <source>
        <strain evidence="3">3651</strain>
    </source>
</reference>
<gene>
    <name evidence="3" type="ORF">Salat_1096600</name>
</gene>
<feature type="compositionally biased region" description="Polar residues" evidence="1">
    <location>
        <begin position="579"/>
        <end position="592"/>
    </location>
</feature>
<evidence type="ECO:0000313" key="4">
    <source>
        <dbReference type="Proteomes" id="UP001293254"/>
    </source>
</evidence>
<accession>A0AAE1YP45</accession>
<dbReference type="PROSITE" id="PS51489">
    <property type="entry name" value="BUB1_N"/>
    <property type="match status" value="1"/>
</dbReference>
<feature type="region of interest" description="Disordered" evidence="1">
    <location>
        <begin position="356"/>
        <end position="377"/>
    </location>
</feature>
<dbReference type="FunFam" id="1.25.40.430:FF:000005">
    <property type="entry name" value="Mad3/BUB1 homology region 1"/>
    <property type="match status" value="1"/>
</dbReference>
<dbReference type="Gene3D" id="1.25.40.430">
    <property type="match status" value="1"/>
</dbReference>
<feature type="domain" description="BUB1 N-terminal" evidence="2">
    <location>
        <begin position="16"/>
        <end position="175"/>
    </location>
</feature>
<dbReference type="EMBL" id="JACGWO010000003">
    <property type="protein sequence ID" value="KAK4433343.1"/>
    <property type="molecule type" value="Genomic_DNA"/>
</dbReference>